<gene>
    <name evidence="3" type="ORF">POLS_LOCUS4954</name>
</gene>
<keyword evidence="4" id="KW-1185">Reference proteome</keyword>
<dbReference type="AlphaFoldDB" id="A0A9W4MVH5"/>
<feature type="compositionally biased region" description="Basic and acidic residues" evidence="1">
    <location>
        <begin position="558"/>
        <end position="570"/>
    </location>
</feature>
<name>A0A9W4MVH5_PENOL</name>
<evidence type="ECO:0000259" key="2">
    <source>
        <dbReference type="Pfam" id="PF24494"/>
    </source>
</evidence>
<feature type="domain" description="DUF7587" evidence="2">
    <location>
        <begin position="262"/>
        <end position="392"/>
    </location>
</feature>
<comment type="caution">
    <text evidence="3">The sequence shown here is derived from an EMBL/GenBank/DDBJ whole genome shotgun (WGS) entry which is preliminary data.</text>
</comment>
<dbReference type="InterPro" id="IPR056009">
    <property type="entry name" value="DUF7587"/>
</dbReference>
<proteinExistence type="predicted"/>
<accession>A0A9W4MVH5</accession>
<evidence type="ECO:0000313" key="4">
    <source>
        <dbReference type="Proteomes" id="UP001153618"/>
    </source>
</evidence>
<dbReference type="OrthoDB" id="5397734at2759"/>
<dbReference type="Pfam" id="PF24494">
    <property type="entry name" value="DUF7587"/>
    <property type="match status" value="1"/>
</dbReference>
<feature type="compositionally biased region" description="Acidic residues" evidence="1">
    <location>
        <begin position="532"/>
        <end position="551"/>
    </location>
</feature>
<dbReference type="EMBL" id="CAJVOS010000025">
    <property type="protein sequence ID" value="CAG8110897.1"/>
    <property type="molecule type" value="Genomic_DNA"/>
</dbReference>
<evidence type="ECO:0000256" key="1">
    <source>
        <dbReference type="SAM" id="MobiDB-lite"/>
    </source>
</evidence>
<protein>
    <recommendedName>
        <fullName evidence="2">DUF7587 domain-containing protein</fullName>
    </recommendedName>
</protein>
<sequence length="643" mass="73085">MAPTKKQPSRRQYTTPQMPKLRWSRQRRLVLCFLSDVFLCDRRQTEQIFSFLFRDHLNDQGILGLAPISKLRAQRNWMKNKGHAVWLHFQNPEFEASSEAREIRNKITSAARALSLDLRIRTPNGETPTPTETHEVSIVSSEITSTLTLQGCTHDIPLAISNLRVTDKLDTGQPQDYLEAAITDLQSCLSDIDSEPDSDEPVVTSHGKLCLWCDNHAESENPNDHIPQSDMEIEVEDSEIQDPTLGRHPDPPDLDGLPLDEIPPLLYRWFNIDSQGENSTGGFLSGLFCVESPFNREEITNQEFVKHFVQHVTKKKRLTPLISTFRSPLAPIHRALNSQKPASLAIIDTRKLQTEVFSAHPIAKYTCTFTTQWRGYGEYLIWGHVPSEAVIFLSPINRIENLATEHSDINRLLLLDFLRDRLFCDQSLRFRLSAKRKSPYKSGRTFGKLLFILNFPRLYWEYAANTFMKCWGWEEAEETVLFLSGLKSEMPYSNELSDSESEEAHGPFPKSQRSRQESLCSDMDYAPSVVDVDSESESESESSEERDESENESGIMEARSETVDDERFSTHESMSSFGSLINRRERRRGVTESLGVQHGHSAGHRDGTGLAVEVPCRVQNQRACDGDTMSEVLIFEGGSWGPL</sequence>
<feature type="region of interest" description="Disordered" evidence="1">
    <location>
        <begin position="493"/>
        <end position="589"/>
    </location>
</feature>
<organism evidence="3 4">
    <name type="scientific">Penicillium olsonii</name>
    <dbReference type="NCBI Taxonomy" id="99116"/>
    <lineage>
        <taxon>Eukaryota</taxon>
        <taxon>Fungi</taxon>
        <taxon>Dikarya</taxon>
        <taxon>Ascomycota</taxon>
        <taxon>Pezizomycotina</taxon>
        <taxon>Eurotiomycetes</taxon>
        <taxon>Eurotiomycetidae</taxon>
        <taxon>Eurotiales</taxon>
        <taxon>Aspergillaceae</taxon>
        <taxon>Penicillium</taxon>
    </lineage>
</organism>
<reference evidence="3" key="1">
    <citation type="submission" date="2021-07" db="EMBL/GenBank/DDBJ databases">
        <authorList>
            <person name="Branca A.L. A."/>
        </authorList>
    </citation>
    <scope>NUCLEOTIDE SEQUENCE</scope>
</reference>
<dbReference type="Proteomes" id="UP001153618">
    <property type="component" value="Unassembled WGS sequence"/>
</dbReference>
<evidence type="ECO:0000313" key="3">
    <source>
        <dbReference type="EMBL" id="CAG8110897.1"/>
    </source>
</evidence>